<feature type="compositionally biased region" description="Polar residues" evidence="11">
    <location>
        <begin position="354"/>
        <end position="371"/>
    </location>
</feature>
<dbReference type="GO" id="GO:0046872">
    <property type="term" value="F:metal ion binding"/>
    <property type="evidence" value="ECO:0007669"/>
    <property type="project" value="UniProtKB-KW"/>
</dbReference>
<keyword evidence="4" id="KW-0479">Metal-binding</keyword>
<feature type="non-terminal residue" evidence="13">
    <location>
        <position position="1"/>
    </location>
</feature>
<evidence type="ECO:0000256" key="5">
    <source>
        <dbReference type="ARBA" id="ARBA00022777"/>
    </source>
</evidence>
<evidence type="ECO:0000256" key="1">
    <source>
        <dbReference type="ARBA" id="ARBA00001954"/>
    </source>
</evidence>
<keyword evidence="10" id="KW-0326">Glycosidase</keyword>
<keyword evidence="3" id="KW-0808">Transferase</keyword>
<dbReference type="Pfam" id="PF04227">
    <property type="entry name" value="Indigoidine_A"/>
    <property type="match status" value="1"/>
</dbReference>
<reference evidence="13" key="2">
    <citation type="submission" date="2020-08" db="EMBL/GenBank/DDBJ databases">
        <title>Draft Genome Sequence of Cumin Blight Pathogen Alternaria burnsii.</title>
        <authorList>
            <person name="Feng Z."/>
        </authorList>
    </citation>
    <scope>NUCLEOTIDE SEQUENCE</scope>
    <source>
        <strain evidence="13">CBS107.38</strain>
    </source>
</reference>
<dbReference type="Pfam" id="PF00294">
    <property type="entry name" value="PfkB"/>
    <property type="match status" value="2"/>
</dbReference>
<evidence type="ECO:0000256" key="7">
    <source>
        <dbReference type="ARBA" id="ARBA00023004"/>
    </source>
</evidence>
<dbReference type="InterPro" id="IPR022830">
    <property type="entry name" value="Indigdn_synthA-like"/>
</dbReference>
<gene>
    <name evidence="13" type="ORF">GT037_011257</name>
</gene>
<comment type="similarity">
    <text evidence="2">Belongs to the carotenoid oxygenase family.</text>
</comment>
<evidence type="ECO:0000259" key="12">
    <source>
        <dbReference type="Pfam" id="PF00294"/>
    </source>
</evidence>
<keyword evidence="8" id="KW-0464">Manganese</keyword>
<dbReference type="Proteomes" id="UP000596902">
    <property type="component" value="Unassembled WGS sequence"/>
</dbReference>
<dbReference type="InterPro" id="IPR004294">
    <property type="entry name" value="Carotenoid_Oase"/>
</dbReference>
<evidence type="ECO:0000256" key="11">
    <source>
        <dbReference type="SAM" id="MobiDB-lite"/>
    </source>
</evidence>
<keyword evidence="7" id="KW-0408">Iron</keyword>
<dbReference type="GeneID" id="62209482"/>
<proteinExistence type="inferred from homology"/>
<dbReference type="EMBL" id="JAAABM010000030">
    <property type="protein sequence ID" value="KAF7670678.1"/>
    <property type="molecule type" value="Genomic_DNA"/>
</dbReference>
<evidence type="ECO:0000256" key="4">
    <source>
        <dbReference type="ARBA" id="ARBA00022723"/>
    </source>
</evidence>
<dbReference type="InterPro" id="IPR002173">
    <property type="entry name" value="Carboh/pur_kinase_PfkB_CS"/>
</dbReference>
<dbReference type="HAMAP" id="MF_01876">
    <property type="entry name" value="PsiMP_glycosidase"/>
    <property type="match status" value="1"/>
</dbReference>
<evidence type="ECO:0000256" key="9">
    <source>
        <dbReference type="ARBA" id="ARBA00023239"/>
    </source>
</evidence>
<dbReference type="InterPro" id="IPR029056">
    <property type="entry name" value="Ribokinase-like"/>
</dbReference>
<protein>
    <recommendedName>
        <fullName evidence="12">Carbohydrate kinase PfkB domain-containing protein</fullName>
    </recommendedName>
</protein>
<dbReference type="SUPFAM" id="SSF53613">
    <property type="entry name" value="Ribokinase-like"/>
    <property type="match status" value="1"/>
</dbReference>
<keyword evidence="5" id="KW-0418">Kinase</keyword>
<evidence type="ECO:0000256" key="3">
    <source>
        <dbReference type="ARBA" id="ARBA00022679"/>
    </source>
</evidence>
<feature type="compositionally biased region" description="Low complexity" evidence="11">
    <location>
        <begin position="379"/>
        <end position="398"/>
    </location>
</feature>
<evidence type="ECO:0000256" key="6">
    <source>
        <dbReference type="ARBA" id="ARBA00022801"/>
    </source>
</evidence>
<keyword evidence="6" id="KW-0378">Hydrolase</keyword>
<comment type="cofactor">
    <cofactor evidence="1">
        <name>Fe(2+)</name>
        <dbReference type="ChEBI" id="CHEBI:29033"/>
    </cofactor>
</comment>
<comment type="caution">
    <text evidence="13">The sequence shown here is derived from an EMBL/GenBank/DDBJ whole genome shotgun (WGS) entry which is preliminary data.</text>
</comment>
<dbReference type="GO" id="GO:0016702">
    <property type="term" value="F:oxidoreductase activity, acting on single donors with incorporation of molecular oxygen, incorporation of two atoms of oxygen"/>
    <property type="evidence" value="ECO:0007669"/>
    <property type="project" value="InterPro"/>
</dbReference>
<dbReference type="GO" id="GO:0016798">
    <property type="term" value="F:hydrolase activity, acting on glycosyl bonds"/>
    <property type="evidence" value="ECO:0007669"/>
    <property type="project" value="UniProtKB-KW"/>
</dbReference>
<dbReference type="Pfam" id="PF03055">
    <property type="entry name" value="RPE65"/>
    <property type="match status" value="2"/>
</dbReference>
<evidence type="ECO:0000313" key="13">
    <source>
        <dbReference type="EMBL" id="KAF7670678.1"/>
    </source>
</evidence>
<evidence type="ECO:0000256" key="8">
    <source>
        <dbReference type="ARBA" id="ARBA00023211"/>
    </source>
</evidence>
<dbReference type="Gene3D" id="3.40.1190.20">
    <property type="match status" value="1"/>
</dbReference>
<dbReference type="GO" id="GO:0016301">
    <property type="term" value="F:kinase activity"/>
    <property type="evidence" value="ECO:0007669"/>
    <property type="project" value="UniProtKB-KW"/>
</dbReference>
<dbReference type="InterPro" id="IPR011611">
    <property type="entry name" value="PfkB_dom"/>
</dbReference>
<keyword evidence="9" id="KW-0456">Lyase</keyword>
<evidence type="ECO:0000256" key="10">
    <source>
        <dbReference type="ARBA" id="ARBA00023295"/>
    </source>
</evidence>
<reference evidence="13" key="1">
    <citation type="submission" date="2020-01" db="EMBL/GenBank/DDBJ databases">
        <authorList>
            <person name="Feng Z.H.Z."/>
        </authorList>
    </citation>
    <scope>NUCLEOTIDE SEQUENCE</scope>
    <source>
        <strain evidence="13">CBS107.38</strain>
    </source>
</reference>
<dbReference type="GO" id="GO:0005737">
    <property type="term" value="C:cytoplasm"/>
    <property type="evidence" value="ECO:0007669"/>
    <property type="project" value="TreeGrafter"/>
</dbReference>
<evidence type="ECO:0000313" key="14">
    <source>
        <dbReference type="Proteomes" id="UP000596902"/>
    </source>
</evidence>
<dbReference type="InterPro" id="IPR007342">
    <property type="entry name" value="PsuG"/>
</dbReference>
<dbReference type="PROSITE" id="PS00583">
    <property type="entry name" value="PFKB_KINASES_1"/>
    <property type="match status" value="1"/>
</dbReference>
<dbReference type="RefSeq" id="XP_038781073.1">
    <property type="nucleotide sequence ID" value="XM_038936304.1"/>
</dbReference>
<dbReference type="AlphaFoldDB" id="A0A8H7AX72"/>
<name>A0A8H7AX72_9PLEO</name>
<accession>A0A8H7AX72</accession>
<sequence>MRLLAPSIGRPRILPSRCRIATAAGRRHLTNNGFFRVSDEVREALNSKKPVVALETTIYTHGFPYPENVALASLLESVVRTNGGIPATIGILDGVARVGMDPEELIRLASSAGKANTMKLSRRDLGYVCGMRLTDRSFNGGTTISGTMLLAHLAGIKIFGTGGLGGVHRGAESSMDISADLTELGRTPVTVISSGCKSFLDIPRTIEYLETEGVGVGTFADGRQGSVDFPAFWSRDSGVKSPTTIADEIEAAAVIYAQHALQISSGLLFANPVPIDFAIPKDEMDVIIAEALKQAEASNISGKDNTPFVLAKIKELSKGKSIPANRALIESNVKRATIVARELAILEAKQEQAQGRNSSYFTPVPSNLSSTPHEELRNATSPPSEPASTPTTSSSSSTEPRKDPDVVVAGALAVDFSCDYAPFKASAGQTDPLPHTSNPAVITQTLGGVAHNIAKASHLLGSFVHLHSAVGDDLSGRAAISQLQQEGMSVSGIETLPAPSRTAQYVAINNTNKDLALAMADMSILEMIPNETIQQLATSIFNNASARPKAFVADANWSSSALHTWLQAARHSDTTTIFEPVSTAKALRIFPSTTHPSVYPKPLADIITPNTYELTALHDFASQASLFESPEWFSVIDALGIPNGGLRVPLAVTVGGDIVDQGIPQQAIKLLPFFPIILTKLGPQGVLMTKLLASDAKELRDDHERQYVLARNMSSDGATTVGGLYVRLFPVEKVLEPHEVVSVNGIGDTFCGALAYGLSRGETVQDVVGFAQRAAGESLKSREAKPEGYRWDIVTEEELKYAPTYFQDVPETTTEVEYDNSTPRVVIQHLFDGLDLLHKFRMVDGRVYYMSRYTDNGIVRWAMKDGYVTNSWMGPNPNTPLFEAQDPCSKLFGARQTVYLPNDFSAPDDFNIHVQPRHGMHLPKDKDPNLRGFQADDPATQEILVHTDWDAMQICDAKTLEPKRLLTHATIYSELAGAGCYAHPVHDRRRGQTFNYLIAAAGIINPLPLQTMLHACSRHHRQPVTMDTSDPTKTIIEAMKCEHDSLDYFYVLNKVDGKLRPLPYNEHAISNVINPLKPYQVGRLVRYELAAVDIKDPAVIARGTVIAAIPDMMAELPRISKPASMNPNYRYVYGVSGNGVSAPGTQVPIDRPGNGVSNGGRGIAHASFYGHLFKSDWQTGTFKSGVPQHGESCPTEPIFIQWPGATEEDDGIVITITMNKEGTHSILMGLDGRNFEEVTRADIPQVYALSPH</sequence>
<feature type="domain" description="Carbohydrate kinase PfkB" evidence="12">
    <location>
        <begin position="713"/>
        <end position="784"/>
    </location>
</feature>
<keyword evidence="14" id="KW-1185">Reference proteome</keyword>
<feature type="domain" description="Carbohydrate kinase PfkB" evidence="12">
    <location>
        <begin position="435"/>
        <end position="618"/>
    </location>
</feature>
<organism evidence="13 14">
    <name type="scientific">Alternaria burnsii</name>
    <dbReference type="NCBI Taxonomy" id="1187904"/>
    <lineage>
        <taxon>Eukaryota</taxon>
        <taxon>Fungi</taxon>
        <taxon>Dikarya</taxon>
        <taxon>Ascomycota</taxon>
        <taxon>Pezizomycotina</taxon>
        <taxon>Dothideomycetes</taxon>
        <taxon>Pleosporomycetidae</taxon>
        <taxon>Pleosporales</taxon>
        <taxon>Pleosporineae</taxon>
        <taxon>Pleosporaceae</taxon>
        <taxon>Alternaria</taxon>
        <taxon>Alternaria sect. Alternaria</taxon>
    </lineage>
</organism>
<dbReference type="CDD" id="cd01941">
    <property type="entry name" value="YeiC_kinase_like"/>
    <property type="match status" value="1"/>
</dbReference>
<dbReference type="PANTHER" id="PTHR42909">
    <property type="entry name" value="ZGC:136858"/>
    <property type="match status" value="1"/>
</dbReference>
<dbReference type="PANTHER" id="PTHR42909:SF1">
    <property type="entry name" value="CARBOHYDRATE KINASE PFKB DOMAIN-CONTAINING PROTEIN"/>
    <property type="match status" value="1"/>
</dbReference>
<dbReference type="SUPFAM" id="SSF110581">
    <property type="entry name" value="Indigoidine synthase A-like"/>
    <property type="match status" value="1"/>
</dbReference>
<dbReference type="Gene3D" id="3.40.1790.10">
    <property type="entry name" value="Indigoidine synthase domain"/>
    <property type="match status" value="1"/>
</dbReference>
<evidence type="ECO:0000256" key="2">
    <source>
        <dbReference type="ARBA" id="ARBA00006787"/>
    </source>
</evidence>
<feature type="region of interest" description="Disordered" evidence="11">
    <location>
        <begin position="354"/>
        <end position="403"/>
    </location>
</feature>
<dbReference type="GO" id="GO:0004730">
    <property type="term" value="F:pseudouridylate synthase activity"/>
    <property type="evidence" value="ECO:0007669"/>
    <property type="project" value="InterPro"/>
</dbReference>